<evidence type="ECO:0000313" key="5">
    <source>
        <dbReference type="Proteomes" id="UP000175707"/>
    </source>
</evidence>
<dbReference type="EMBL" id="LZYH01000289">
    <property type="protein sequence ID" value="OFC62081.1"/>
    <property type="molecule type" value="Genomic_DNA"/>
</dbReference>
<dbReference type="Proteomes" id="UP000175616">
    <property type="component" value="Unassembled WGS sequence"/>
</dbReference>
<gene>
    <name evidence="2" type="ORF">BAE27_09870</name>
    <name evidence="3" type="ORF">BAE30_03005</name>
</gene>
<reference evidence="4 5" key="1">
    <citation type="submission" date="2016-06" db="EMBL/GenBank/DDBJ databases">
        <title>Gene turnover analysis identifies the evolutionary adaptation of the extremophile Acidithiobacillus caldus.</title>
        <authorList>
            <person name="Zhang X."/>
        </authorList>
    </citation>
    <scope>NUCLEOTIDE SEQUENCE [LARGE SCALE GENOMIC DNA]</scope>
    <source>
        <strain evidence="2 4">DX</strain>
        <strain evidence="3 5">S1</strain>
    </source>
</reference>
<dbReference type="Gene3D" id="3.30.310.70">
    <property type="entry name" value="TT1751-like domain"/>
    <property type="match status" value="1"/>
</dbReference>
<evidence type="ECO:0000313" key="3">
    <source>
        <dbReference type="EMBL" id="OFC62081.1"/>
    </source>
</evidence>
<dbReference type="InterPro" id="IPR035923">
    <property type="entry name" value="TT1751-like_sf"/>
</dbReference>
<dbReference type="InterPro" id="IPR005180">
    <property type="entry name" value="DUF302"/>
</dbReference>
<protein>
    <recommendedName>
        <fullName evidence="1">DUF302 domain-containing protein</fullName>
    </recommendedName>
</protein>
<dbReference type="RefSeq" id="WP_038472013.1">
    <property type="nucleotide sequence ID" value="NZ_CP026328.2"/>
</dbReference>
<dbReference type="EMBL" id="LZYE01000253">
    <property type="protein sequence ID" value="OFC33358.1"/>
    <property type="molecule type" value="Genomic_DNA"/>
</dbReference>
<evidence type="ECO:0000259" key="1">
    <source>
        <dbReference type="Pfam" id="PF03625"/>
    </source>
</evidence>
<accession>A0A1E7Z000</accession>
<dbReference type="PANTHER" id="PTHR38342:SF2">
    <property type="entry name" value="INNER MEMBRANE OR EXPORTED"/>
    <property type="match status" value="1"/>
</dbReference>
<dbReference type="CDD" id="cd14797">
    <property type="entry name" value="DUF302"/>
    <property type="match status" value="1"/>
</dbReference>
<dbReference type="GeneID" id="92931867"/>
<dbReference type="Proteomes" id="UP000175707">
    <property type="component" value="Unassembled WGS sequence"/>
</dbReference>
<evidence type="ECO:0000313" key="4">
    <source>
        <dbReference type="Proteomes" id="UP000175616"/>
    </source>
</evidence>
<evidence type="ECO:0000313" key="2">
    <source>
        <dbReference type="EMBL" id="OFC33358.1"/>
    </source>
</evidence>
<dbReference type="PANTHER" id="PTHR38342">
    <property type="entry name" value="SLR5037 PROTEIN"/>
    <property type="match status" value="1"/>
</dbReference>
<dbReference type="SUPFAM" id="SSF103247">
    <property type="entry name" value="TT1751-like"/>
    <property type="match status" value="1"/>
</dbReference>
<dbReference type="Pfam" id="PF03625">
    <property type="entry name" value="DUF302"/>
    <property type="match status" value="1"/>
</dbReference>
<name>A0A1E7Z000_9PROT</name>
<comment type="caution">
    <text evidence="3">The sequence shown here is derived from an EMBL/GenBank/DDBJ whole genome shotgun (WGS) entry which is preliminary data.</text>
</comment>
<sequence length="139" mass="15418">MNDKNVRGLQQWVSSIGPDVLVTRMEAQLEKSRFTLFGRIDHAHAARSAGLFLPFCTVLIFGRPSGGTELMRVFPTLAIDLPSKILVYQREADVSVVAFTDLSYTVERHGLQGDRLLAQVDAFDREVHTIISTVLTDSG</sequence>
<proteinExistence type="predicted"/>
<feature type="domain" description="DUF302" evidence="1">
    <location>
        <begin position="40"/>
        <end position="101"/>
    </location>
</feature>
<organism evidence="3 5">
    <name type="scientific">Acidithiobacillus caldus</name>
    <dbReference type="NCBI Taxonomy" id="33059"/>
    <lineage>
        <taxon>Bacteria</taxon>
        <taxon>Pseudomonadati</taxon>
        <taxon>Pseudomonadota</taxon>
        <taxon>Acidithiobacillia</taxon>
        <taxon>Acidithiobacillales</taxon>
        <taxon>Acidithiobacillaceae</taxon>
        <taxon>Acidithiobacillus</taxon>
    </lineage>
</organism>
<dbReference type="AlphaFoldDB" id="A0A1E7Z000"/>